<reference evidence="3" key="1">
    <citation type="submission" date="2022-03" db="EMBL/GenBank/DDBJ databases">
        <authorList>
            <person name="Martin H S."/>
        </authorList>
    </citation>
    <scope>NUCLEOTIDE SEQUENCE</scope>
</reference>
<evidence type="ECO:0000313" key="3">
    <source>
        <dbReference type="EMBL" id="CAH2060610.1"/>
    </source>
</evidence>
<dbReference type="Proteomes" id="UP000837857">
    <property type="component" value="Chromosome 27"/>
</dbReference>
<evidence type="ECO:0000313" key="4">
    <source>
        <dbReference type="Proteomes" id="UP000837857"/>
    </source>
</evidence>
<keyword evidence="4" id="KW-1185">Reference proteome</keyword>
<keyword evidence="2" id="KW-0472">Membrane</keyword>
<evidence type="ECO:0000256" key="2">
    <source>
        <dbReference type="SAM" id="Phobius"/>
    </source>
</evidence>
<accession>A0ABN8IKQ9</accession>
<protein>
    <submittedName>
        <fullName evidence="3">Uncharacterized protein</fullName>
    </submittedName>
</protein>
<gene>
    <name evidence="3" type="ORF">IPOD504_LOCUS11114</name>
</gene>
<keyword evidence="2" id="KW-1133">Transmembrane helix</keyword>
<feature type="region of interest" description="Disordered" evidence="1">
    <location>
        <begin position="52"/>
        <end position="82"/>
    </location>
</feature>
<sequence length="82" mass="9183">MEEKFCEEYIAVVASLLVPLHSCMTLVTILSIRRAYVLTELSLGLTWANTTSSTIRGKQPKDKETQEKKEIHGTTTPKTMAL</sequence>
<name>A0ABN8IKQ9_9NEOP</name>
<feature type="compositionally biased region" description="Polar residues" evidence="1">
    <location>
        <begin position="73"/>
        <end position="82"/>
    </location>
</feature>
<feature type="non-terminal residue" evidence="3">
    <location>
        <position position="1"/>
    </location>
</feature>
<feature type="transmembrane region" description="Helical" evidence="2">
    <location>
        <begin position="12"/>
        <end position="32"/>
    </location>
</feature>
<evidence type="ECO:0000256" key="1">
    <source>
        <dbReference type="SAM" id="MobiDB-lite"/>
    </source>
</evidence>
<feature type="compositionally biased region" description="Basic and acidic residues" evidence="1">
    <location>
        <begin position="59"/>
        <end position="72"/>
    </location>
</feature>
<keyword evidence="2" id="KW-0812">Transmembrane</keyword>
<dbReference type="EMBL" id="OW152839">
    <property type="protein sequence ID" value="CAH2060610.1"/>
    <property type="molecule type" value="Genomic_DNA"/>
</dbReference>
<proteinExistence type="predicted"/>
<organism evidence="3 4">
    <name type="scientific">Iphiclides podalirius</name>
    <name type="common">scarce swallowtail</name>
    <dbReference type="NCBI Taxonomy" id="110791"/>
    <lineage>
        <taxon>Eukaryota</taxon>
        <taxon>Metazoa</taxon>
        <taxon>Ecdysozoa</taxon>
        <taxon>Arthropoda</taxon>
        <taxon>Hexapoda</taxon>
        <taxon>Insecta</taxon>
        <taxon>Pterygota</taxon>
        <taxon>Neoptera</taxon>
        <taxon>Endopterygota</taxon>
        <taxon>Lepidoptera</taxon>
        <taxon>Glossata</taxon>
        <taxon>Ditrysia</taxon>
        <taxon>Papilionoidea</taxon>
        <taxon>Papilionidae</taxon>
        <taxon>Papilioninae</taxon>
        <taxon>Iphiclides</taxon>
    </lineage>
</organism>